<keyword evidence="2" id="KW-1185">Reference proteome</keyword>
<dbReference type="InterPro" id="IPR009562">
    <property type="entry name" value="DUF1178"/>
</dbReference>
<name>A0A286G8G7_9PROT</name>
<gene>
    <name evidence="1" type="ORF">SAMN05421508_102112</name>
</gene>
<reference evidence="1 2" key="1">
    <citation type="submission" date="2017-09" db="EMBL/GenBank/DDBJ databases">
        <authorList>
            <person name="Ehlers B."/>
            <person name="Leendertz F.H."/>
        </authorList>
    </citation>
    <scope>NUCLEOTIDE SEQUENCE [LARGE SCALE GENOMIC DNA]</scope>
    <source>
        <strain evidence="1 2">USBA 140</strain>
    </source>
</reference>
<evidence type="ECO:0000313" key="1">
    <source>
        <dbReference type="EMBL" id="SOD91795.1"/>
    </source>
</evidence>
<dbReference type="RefSeq" id="WP_097277894.1">
    <property type="nucleotide sequence ID" value="NZ_OCNJ01000002.1"/>
</dbReference>
<sequence>MIRYTLQCSQGHAFEQWFDNMADYDARQDAGSLSCPECGDRTVSKALMAPALGAATKTPATPALPPCATGGCGGGVCPAMAD</sequence>
<proteinExistence type="predicted"/>
<dbReference type="Pfam" id="PF06676">
    <property type="entry name" value="DUF1178"/>
    <property type="match status" value="1"/>
</dbReference>
<evidence type="ECO:0000313" key="2">
    <source>
        <dbReference type="Proteomes" id="UP000219621"/>
    </source>
</evidence>
<protein>
    <submittedName>
        <fullName evidence="1">Uncharacterized protein</fullName>
    </submittedName>
</protein>
<organism evidence="1 2">
    <name type="scientific">Caenispirillum bisanense</name>
    <dbReference type="NCBI Taxonomy" id="414052"/>
    <lineage>
        <taxon>Bacteria</taxon>
        <taxon>Pseudomonadati</taxon>
        <taxon>Pseudomonadota</taxon>
        <taxon>Alphaproteobacteria</taxon>
        <taxon>Rhodospirillales</taxon>
        <taxon>Novispirillaceae</taxon>
        <taxon>Caenispirillum</taxon>
    </lineage>
</organism>
<dbReference type="OrthoDB" id="9799894at2"/>
<accession>A0A286G8G7</accession>
<dbReference type="Proteomes" id="UP000219621">
    <property type="component" value="Unassembled WGS sequence"/>
</dbReference>
<dbReference type="AlphaFoldDB" id="A0A286G8G7"/>
<dbReference type="EMBL" id="OCNJ01000002">
    <property type="protein sequence ID" value="SOD91795.1"/>
    <property type="molecule type" value="Genomic_DNA"/>
</dbReference>